<organism evidence="7 8">
    <name type="scientific">Papaver atlanticum</name>
    <dbReference type="NCBI Taxonomy" id="357466"/>
    <lineage>
        <taxon>Eukaryota</taxon>
        <taxon>Viridiplantae</taxon>
        <taxon>Streptophyta</taxon>
        <taxon>Embryophyta</taxon>
        <taxon>Tracheophyta</taxon>
        <taxon>Spermatophyta</taxon>
        <taxon>Magnoliopsida</taxon>
        <taxon>Ranunculales</taxon>
        <taxon>Papaveraceae</taxon>
        <taxon>Papaveroideae</taxon>
        <taxon>Papaver</taxon>
    </lineage>
</organism>
<dbReference type="SFLD" id="SFLDS00005">
    <property type="entry name" value="Isoprenoid_Synthase_Type_I"/>
    <property type="match status" value="1"/>
</dbReference>
<dbReference type="EMBL" id="JAJJMB010002176">
    <property type="protein sequence ID" value="KAI3952589.1"/>
    <property type="molecule type" value="Genomic_DNA"/>
</dbReference>
<dbReference type="Proteomes" id="UP001202328">
    <property type="component" value="Unassembled WGS sequence"/>
</dbReference>
<keyword evidence="4" id="KW-0460">Magnesium</keyword>
<dbReference type="Pfam" id="PF03936">
    <property type="entry name" value="Terpene_synth_C"/>
    <property type="match status" value="1"/>
</dbReference>
<keyword evidence="8" id="KW-1185">Reference proteome</keyword>
<dbReference type="GO" id="GO:0000287">
    <property type="term" value="F:magnesium ion binding"/>
    <property type="evidence" value="ECO:0007669"/>
    <property type="project" value="InterPro"/>
</dbReference>
<dbReference type="Gene3D" id="1.10.600.10">
    <property type="entry name" value="Farnesyl Diphosphate Synthase"/>
    <property type="match status" value="1"/>
</dbReference>
<feature type="domain" description="Terpene synthase metal-binding" evidence="6">
    <location>
        <begin position="81"/>
        <end position="313"/>
    </location>
</feature>
<dbReference type="InterPro" id="IPR050148">
    <property type="entry name" value="Terpene_synthase-like"/>
</dbReference>
<evidence type="ECO:0000256" key="3">
    <source>
        <dbReference type="ARBA" id="ARBA00022723"/>
    </source>
</evidence>
<reference evidence="7" key="1">
    <citation type="submission" date="2022-04" db="EMBL/GenBank/DDBJ databases">
        <title>A functionally conserved STORR gene fusion in Papaver species that diverged 16.8 million years ago.</title>
        <authorList>
            <person name="Catania T."/>
        </authorList>
    </citation>
    <scope>NUCLEOTIDE SEQUENCE</scope>
    <source>
        <strain evidence="7">S-188037</strain>
    </source>
</reference>
<comment type="cofactor">
    <cofactor evidence="2">
        <name>Mg(2+)</name>
        <dbReference type="ChEBI" id="CHEBI:18420"/>
    </cofactor>
</comment>
<dbReference type="SFLD" id="SFLDG01019">
    <property type="entry name" value="Terpene_Cyclase_Like_1_C_Termi"/>
    <property type="match status" value="1"/>
</dbReference>
<dbReference type="InterPro" id="IPR034741">
    <property type="entry name" value="Terpene_cyclase-like_1_C"/>
</dbReference>
<evidence type="ECO:0000256" key="4">
    <source>
        <dbReference type="ARBA" id="ARBA00022842"/>
    </source>
</evidence>
<dbReference type="PANTHER" id="PTHR31225:SF245">
    <property type="entry name" value="(-)-ALPHA-TERPINEOL SYNTHASE-LIKE"/>
    <property type="match status" value="1"/>
</dbReference>
<dbReference type="InterPro" id="IPR008949">
    <property type="entry name" value="Isoprenoid_synthase_dom_sf"/>
</dbReference>
<keyword evidence="5" id="KW-0456">Lyase</keyword>
<proteinExistence type="predicted"/>
<evidence type="ECO:0000256" key="2">
    <source>
        <dbReference type="ARBA" id="ARBA00001946"/>
    </source>
</evidence>
<gene>
    <name evidence="7" type="ORF">MKW98_015818</name>
</gene>
<dbReference type="InterPro" id="IPR005630">
    <property type="entry name" value="Terpene_synthase_metal-bd"/>
</dbReference>
<dbReference type="PANTHER" id="PTHR31225">
    <property type="entry name" value="OS04G0344100 PROTEIN-RELATED"/>
    <property type="match status" value="1"/>
</dbReference>
<sequence>MKLHFTLLKVRGSLKKSKSSHRTPQGIGNPCLGDSIALAMKRLEARWYIDTYEMMEDGMEPLLLESAKLDFNMVKADFQEDLNTSQVLKFSRDRWVETFFWAVGCTFEPKFGNYGRHLTKLCCHDMYDIYSSPGEVKMFTEAIERWDINTVEDLPYYMKVCFMAMFNTQNEIAYDVLKKHGFHAISYLKTSMADYCKSVMEEAKWYKYKTTLEEYISNAWMSVSGCIISSVAFFVLTKEPTKEAFECIMDYNSSEIRRSAFTVMRLANDLATSSDELKRGDIPTAIQCYMHESGVSESDAREHIKHLISETWMNNDKFSRSLFPESFIDSMQSIARASQCIYQFGDGYGVAAESLTKGNAMLMFFQPIPVACDEDI</sequence>
<accession>A0AAD4TE39</accession>
<evidence type="ECO:0000256" key="1">
    <source>
        <dbReference type="ARBA" id="ARBA00001936"/>
    </source>
</evidence>
<name>A0AAD4TE39_9MAGN</name>
<evidence type="ECO:0000313" key="8">
    <source>
        <dbReference type="Proteomes" id="UP001202328"/>
    </source>
</evidence>
<protein>
    <recommendedName>
        <fullName evidence="6">Terpene synthase metal-binding domain-containing protein</fullName>
    </recommendedName>
</protein>
<dbReference type="GO" id="GO:0010333">
    <property type="term" value="F:terpene synthase activity"/>
    <property type="evidence" value="ECO:0007669"/>
    <property type="project" value="InterPro"/>
</dbReference>
<dbReference type="SUPFAM" id="SSF48576">
    <property type="entry name" value="Terpenoid synthases"/>
    <property type="match status" value="1"/>
</dbReference>
<dbReference type="GO" id="GO:0016114">
    <property type="term" value="P:terpenoid biosynthetic process"/>
    <property type="evidence" value="ECO:0007669"/>
    <property type="project" value="InterPro"/>
</dbReference>
<comment type="caution">
    <text evidence="7">The sequence shown here is derived from an EMBL/GenBank/DDBJ whole genome shotgun (WGS) entry which is preliminary data.</text>
</comment>
<evidence type="ECO:0000313" key="7">
    <source>
        <dbReference type="EMBL" id="KAI3952589.1"/>
    </source>
</evidence>
<evidence type="ECO:0000256" key="5">
    <source>
        <dbReference type="ARBA" id="ARBA00023239"/>
    </source>
</evidence>
<comment type="cofactor">
    <cofactor evidence="1">
        <name>Mn(2+)</name>
        <dbReference type="ChEBI" id="CHEBI:29035"/>
    </cofactor>
</comment>
<keyword evidence="3" id="KW-0479">Metal-binding</keyword>
<dbReference type="AlphaFoldDB" id="A0AAD4TE39"/>
<evidence type="ECO:0000259" key="6">
    <source>
        <dbReference type="Pfam" id="PF03936"/>
    </source>
</evidence>